<gene>
    <name evidence="11" type="ORF">JCM19235_2801</name>
</gene>
<evidence type="ECO:0000256" key="7">
    <source>
        <dbReference type="ARBA" id="ARBA00023315"/>
    </source>
</evidence>
<proteinExistence type="predicted"/>
<dbReference type="OrthoDB" id="9767863at2"/>
<dbReference type="Pfam" id="PF01757">
    <property type="entry name" value="Acyl_transf_3"/>
    <property type="match status" value="1"/>
</dbReference>
<feature type="transmembrane region" description="Helical" evidence="8">
    <location>
        <begin position="262"/>
        <end position="280"/>
    </location>
</feature>
<feature type="transmembrane region" description="Helical" evidence="8">
    <location>
        <begin position="150"/>
        <end position="174"/>
    </location>
</feature>
<keyword evidence="7" id="KW-0012">Acyltransferase</keyword>
<evidence type="ECO:0000259" key="10">
    <source>
        <dbReference type="Pfam" id="PF19040"/>
    </source>
</evidence>
<dbReference type="Proteomes" id="UP000029228">
    <property type="component" value="Unassembled WGS sequence"/>
</dbReference>
<evidence type="ECO:0000256" key="3">
    <source>
        <dbReference type="ARBA" id="ARBA00022679"/>
    </source>
</evidence>
<dbReference type="EMBL" id="BBMR01000011">
    <property type="protein sequence ID" value="GAL22107.1"/>
    <property type="molecule type" value="Genomic_DNA"/>
</dbReference>
<dbReference type="InterPro" id="IPR036514">
    <property type="entry name" value="SGNH_hydro_sf"/>
</dbReference>
<feature type="transmembrane region" description="Helical" evidence="8">
    <location>
        <begin position="186"/>
        <end position="203"/>
    </location>
</feature>
<evidence type="ECO:0000256" key="8">
    <source>
        <dbReference type="SAM" id="Phobius"/>
    </source>
</evidence>
<keyword evidence="12" id="KW-1185">Reference proteome</keyword>
<dbReference type="Gene3D" id="3.40.50.1110">
    <property type="entry name" value="SGNH hydrolase"/>
    <property type="match status" value="1"/>
</dbReference>
<feature type="transmembrane region" description="Helical" evidence="8">
    <location>
        <begin position="350"/>
        <end position="368"/>
    </location>
</feature>
<feature type="transmembrane region" description="Helical" evidence="8">
    <location>
        <begin position="92"/>
        <end position="114"/>
    </location>
</feature>
<evidence type="ECO:0000256" key="6">
    <source>
        <dbReference type="ARBA" id="ARBA00023136"/>
    </source>
</evidence>
<dbReference type="PANTHER" id="PTHR23028">
    <property type="entry name" value="ACETYLTRANSFERASE"/>
    <property type="match status" value="1"/>
</dbReference>
<keyword evidence="2" id="KW-1003">Cell membrane</keyword>
<keyword evidence="4 8" id="KW-0812">Transmembrane</keyword>
<evidence type="ECO:0000256" key="4">
    <source>
        <dbReference type="ARBA" id="ARBA00022692"/>
    </source>
</evidence>
<keyword evidence="3" id="KW-0808">Transferase</keyword>
<keyword evidence="5 8" id="KW-1133">Transmembrane helix</keyword>
<evidence type="ECO:0000313" key="12">
    <source>
        <dbReference type="Proteomes" id="UP000029228"/>
    </source>
</evidence>
<dbReference type="PANTHER" id="PTHR23028:SF53">
    <property type="entry name" value="ACYL_TRANSF_3 DOMAIN-CONTAINING PROTEIN"/>
    <property type="match status" value="1"/>
</dbReference>
<dbReference type="GO" id="GO:0016747">
    <property type="term" value="F:acyltransferase activity, transferring groups other than amino-acyl groups"/>
    <property type="evidence" value="ECO:0007669"/>
    <property type="project" value="InterPro"/>
</dbReference>
<dbReference type="InterPro" id="IPR002656">
    <property type="entry name" value="Acyl_transf_3_dom"/>
</dbReference>
<feature type="transmembrane region" description="Helical" evidence="8">
    <location>
        <begin position="238"/>
        <end position="256"/>
    </location>
</feature>
<dbReference type="InterPro" id="IPR043968">
    <property type="entry name" value="SGNH"/>
</dbReference>
<keyword evidence="6 8" id="KW-0472">Membrane</keyword>
<dbReference type="SUPFAM" id="SSF52266">
    <property type="entry name" value="SGNH hydrolase"/>
    <property type="match status" value="1"/>
</dbReference>
<comment type="subcellular location">
    <subcellularLocation>
        <location evidence="1">Cell membrane</location>
        <topology evidence="1">Multi-pass membrane protein</topology>
    </subcellularLocation>
</comment>
<feature type="transmembrane region" description="Helical" evidence="8">
    <location>
        <begin position="292"/>
        <end position="315"/>
    </location>
</feature>
<feature type="transmembrane region" description="Helical" evidence="8">
    <location>
        <begin position="54"/>
        <end position="71"/>
    </location>
</feature>
<dbReference type="GO" id="GO:0005886">
    <property type="term" value="C:plasma membrane"/>
    <property type="evidence" value="ECO:0007669"/>
    <property type="project" value="UniProtKB-SubCell"/>
</dbReference>
<dbReference type="Pfam" id="PF19040">
    <property type="entry name" value="SGNH"/>
    <property type="match status" value="1"/>
</dbReference>
<protein>
    <submittedName>
        <fullName evidence="11">O-antigen acetylase</fullName>
    </submittedName>
</protein>
<feature type="domain" description="Acyltransferase 3" evidence="9">
    <location>
        <begin position="29"/>
        <end position="335"/>
    </location>
</feature>
<evidence type="ECO:0000256" key="5">
    <source>
        <dbReference type="ARBA" id="ARBA00022989"/>
    </source>
</evidence>
<evidence type="ECO:0000256" key="1">
    <source>
        <dbReference type="ARBA" id="ARBA00004651"/>
    </source>
</evidence>
<dbReference type="STRING" id="990268.JCM19235_2801"/>
<comment type="caution">
    <text evidence="11">The sequence shown here is derived from an EMBL/GenBank/DDBJ whole genome shotgun (WGS) entry which is preliminary data.</text>
</comment>
<organism evidence="11 12">
    <name type="scientific">Vibrio maritimus</name>
    <dbReference type="NCBI Taxonomy" id="990268"/>
    <lineage>
        <taxon>Bacteria</taxon>
        <taxon>Pseudomonadati</taxon>
        <taxon>Pseudomonadota</taxon>
        <taxon>Gammaproteobacteria</taxon>
        <taxon>Vibrionales</taxon>
        <taxon>Vibrionaceae</taxon>
        <taxon>Vibrio</taxon>
    </lineage>
</organism>
<feature type="domain" description="SGNH" evidence="10">
    <location>
        <begin position="409"/>
        <end position="621"/>
    </location>
</feature>
<evidence type="ECO:0000259" key="9">
    <source>
        <dbReference type="Pfam" id="PF01757"/>
    </source>
</evidence>
<sequence>MPEGLPPNIALFKIAYRLLSGTFMKAFRYDINALRALSVLAVVIYHFYPNYAPGGFVGVDVFFVISGFLMTQIMHQPKVSLKKFYFNRVNRILPALCVMLVIVSLVASIFVSIFDLKNLSLHALHSLSFISNITYMNEVNYFDSGALEKWFLHTWSLSVEWQFYLIYPLILLAIYRLKPDINMRNVLISGTVLSFTINLLIASSTPHKAYYLLTTRAWEMTLGGVVFFLQKELSSRTANLMLAIGITLIVTSIFVLNNVTTVWPGYLALIPTTGAALALLANSNSQLLKLPLLTSLGNWSYSIYLWHWPLAVAIATFNTPHYAPMAIVISIVVGAFSYKFIEVHKKTKYTFTLFTFALLITGSLYQYSNYIIENRPEKIKNLILGHNYLTEGVRHYNSGETLFHTSDIKNTDYLLIGDSNSAHYSWGISSVSKLKIASQWAGSCLPFEDINTKADPLSGWMNENWKNQCYSLHEHIYDNPEADVIIALSWGERELTCTSGACDSLNNNNYLDNIREQIEKLSNLLPERNLILIGQLPVPKDDIYMCLKRYGSDCPSATSEIQDGRKEMNAFLETIAEKRSNVFLINPFNAVCNSENYCKVESNGQSYYYDRSHVSGLGSEVFWQYIEKELNKLPH</sequence>
<dbReference type="GO" id="GO:0009103">
    <property type="term" value="P:lipopolysaccharide biosynthetic process"/>
    <property type="evidence" value="ECO:0007669"/>
    <property type="project" value="TreeGrafter"/>
</dbReference>
<evidence type="ECO:0000313" key="11">
    <source>
        <dbReference type="EMBL" id="GAL22107.1"/>
    </source>
</evidence>
<reference evidence="11 12" key="1">
    <citation type="submission" date="2014-09" db="EMBL/GenBank/DDBJ databases">
        <title>Vibrio maritimus JCM 19235. (C45) whole genome shotgun sequence.</title>
        <authorList>
            <person name="Sawabe T."/>
            <person name="Meirelles P."/>
            <person name="Nakanishi M."/>
            <person name="Sayaka M."/>
            <person name="Hattori M."/>
            <person name="Ohkuma M."/>
        </authorList>
    </citation>
    <scope>NUCLEOTIDE SEQUENCE [LARGE SCALE GENOMIC DNA]</scope>
    <source>
        <strain evidence="12">JCM19235</strain>
    </source>
</reference>
<name>A0A090SRX3_9VIBR</name>
<evidence type="ECO:0000256" key="2">
    <source>
        <dbReference type="ARBA" id="ARBA00022475"/>
    </source>
</evidence>
<feature type="transmembrane region" description="Helical" evidence="8">
    <location>
        <begin position="29"/>
        <end position="48"/>
    </location>
</feature>
<dbReference type="AlphaFoldDB" id="A0A090SRX3"/>
<accession>A0A090SRX3</accession>
<dbReference type="InterPro" id="IPR050879">
    <property type="entry name" value="Acyltransferase_3"/>
</dbReference>
<dbReference type="GO" id="GO:0016788">
    <property type="term" value="F:hydrolase activity, acting on ester bonds"/>
    <property type="evidence" value="ECO:0007669"/>
    <property type="project" value="UniProtKB-ARBA"/>
</dbReference>
<reference evidence="11 12" key="2">
    <citation type="submission" date="2014-09" db="EMBL/GenBank/DDBJ databases">
        <authorList>
            <consortium name="NBRP consortium"/>
            <person name="Sawabe T."/>
            <person name="Meirelles P."/>
            <person name="Nakanishi M."/>
            <person name="Sayaka M."/>
            <person name="Hattori M."/>
            <person name="Ohkuma M."/>
        </authorList>
    </citation>
    <scope>NUCLEOTIDE SEQUENCE [LARGE SCALE GENOMIC DNA]</scope>
    <source>
        <strain evidence="12">JCM19235</strain>
    </source>
</reference>